<dbReference type="InterPro" id="IPR050266">
    <property type="entry name" value="AB_hydrolase_sf"/>
</dbReference>
<dbReference type="PANTHER" id="PTHR43798">
    <property type="entry name" value="MONOACYLGLYCEROL LIPASE"/>
    <property type="match status" value="1"/>
</dbReference>
<sequence length="236" mass="24759">MPATAGPGAAGPVVAVPGTLCAPEIFAPLAAALPADLDAVDWMTAPGPWRIEDVAESVARRIEDRGEPVTLIGHSTGGCIAARVAAVRPDLVSALLLANTGAHMRGHGDVDRILATIAADWGPALHAAVLDRSFATPVPPDLRTRLLAYAARVSPAAALEVLTSQRDLDLTPKLDSVTCPAVVLHGRHDRARSVADAQYLAERLPNCELTVVETGHTPIWEDVPSTVAALDRLRTR</sequence>
<dbReference type="Pfam" id="PF12697">
    <property type="entry name" value="Abhydrolase_6"/>
    <property type="match status" value="1"/>
</dbReference>
<feature type="domain" description="AB hydrolase-1" evidence="2">
    <location>
        <begin position="13"/>
        <end position="229"/>
    </location>
</feature>
<dbReference type="RefSeq" id="WP_344858990.1">
    <property type="nucleotide sequence ID" value="NZ_BAAAZN010000004.1"/>
</dbReference>
<accession>A0ABP6VWI6</accession>
<keyword evidence="1" id="KW-0378">Hydrolase</keyword>
<organism evidence="3 4">
    <name type="scientific">Amycolatopsis ultiminotia</name>
    <dbReference type="NCBI Taxonomy" id="543629"/>
    <lineage>
        <taxon>Bacteria</taxon>
        <taxon>Bacillati</taxon>
        <taxon>Actinomycetota</taxon>
        <taxon>Actinomycetes</taxon>
        <taxon>Pseudonocardiales</taxon>
        <taxon>Pseudonocardiaceae</taxon>
        <taxon>Amycolatopsis</taxon>
    </lineage>
</organism>
<evidence type="ECO:0000313" key="3">
    <source>
        <dbReference type="EMBL" id="GAA3540974.1"/>
    </source>
</evidence>
<dbReference type="SUPFAM" id="SSF53474">
    <property type="entry name" value="alpha/beta-Hydrolases"/>
    <property type="match status" value="1"/>
</dbReference>
<dbReference type="Gene3D" id="3.40.50.1820">
    <property type="entry name" value="alpha/beta hydrolase"/>
    <property type="match status" value="1"/>
</dbReference>
<comment type="caution">
    <text evidence="3">The sequence shown here is derived from an EMBL/GenBank/DDBJ whole genome shotgun (WGS) entry which is preliminary data.</text>
</comment>
<proteinExistence type="predicted"/>
<name>A0ABP6VWI6_9PSEU</name>
<protein>
    <recommendedName>
        <fullName evidence="2">AB hydrolase-1 domain-containing protein</fullName>
    </recommendedName>
</protein>
<dbReference type="InterPro" id="IPR029058">
    <property type="entry name" value="AB_hydrolase_fold"/>
</dbReference>
<dbReference type="EMBL" id="BAAAZN010000004">
    <property type="protein sequence ID" value="GAA3540974.1"/>
    <property type="molecule type" value="Genomic_DNA"/>
</dbReference>
<reference evidence="4" key="1">
    <citation type="journal article" date="2019" name="Int. J. Syst. Evol. Microbiol.">
        <title>The Global Catalogue of Microorganisms (GCM) 10K type strain sequencing project: providing services to taxonomists for standard genome sequencing and annotation.</title>
        <authorList>
            <consortium name="The Broad Institute Genomics Platform"/>
            <consortium name="The Broad Institute Genome Sequencing Center for Infectious Disease"/>
            <person name="Wu L."/>
            <person name="Ma J."/>
        </authorList>
    </citation>
    <scope>NUCLEOTIDE SEQUENCE [LARGE SCALE GENOMIC DNA]</scope>
    <source>
        <strain evidence="4">JCM 16898</strain>
    </source>
</reference>
<evidence type="ECO:0000313" key="4">
    <source>
        <dbReference type="Proteomes" id="UP001500689"/>
    </source>
</evidence>
<evidence type="ECO:0000256" key="1">
    <source>
        <dbReference type="ARBA" id="ARBA00022801"/>
    </source>
</evidence>
<dbReference type="PANTHER" id="PTHR43798:SF31">
    <property type="entry name" value="AB HYDROLASE SUPERFAMILY PROTEIN YCLE"/>
    <property type="match status" value="1"/>
</dbReference>
<dbReference type="Proteomes" id="UP001500689">
    <property type="component" value="Unassembled WGS sequence"/>
</dbReference>
<evidence type="ECO:0000259" key="2">
    <source>
        <dbReference type="Pfam" id="PF12697"/>
    </source>
</evidence>
<gene>
    <name evidence="3" type="ORF">GCM10022222_25750</name>
</gene>
<dbReference type="InterPro" id="IPR000073">
    <property type="entry name" value="AB_hydrolase_1"/>
</dbReference>
<keyword evidence="4" id="KW-1185">Reference proteome</keyword>